<evidence type="ECO:0000313" key="12">
    <source>
        <dbReference type="Proteomes" id="UP001055439"/>
    </source>
</evidence>
<keyword evidence="6" id="KW-0539">Nucleus</keyword>
<keyword evidence="12" id="KW-1185">Reference proteome</keyword>
<keyword evidence="8" id="KW-0175">Coiled coil</keyword>
<organism evidence="11 12">
    <name type="scientific">Musa troglodytarum</name>
    <name type="common">fe'i banana</name>
    <dbReference type="NCBI Taxonomy" id="320322"/>
    <lineage>
        <taxon>Eukaryota</taxon>
        <taxon>Viridiplantae</taxon>
        <taxon>Streptophyta</taxon>
        <taxon>Embryophyta</taxon>
        <taxon>Tracheophyta</taxon>
        <taxon>Spermatophyta</taxon>
        <taxon>Magnoliopsida</taxon>
        <taxon>Liliopsida</taxon>
        <taxon>Zingiberales</taxon>
        <taxon>Musaceae</taxon>
        <taxon>Musa</taxon>
    </lineage>
</organism>
<evidence type="ECO:0000256" key="2">
    <source>
        <dbReference type="ARBA" id="ARBA00007163"/>
    </source>
</evidence>
<evidence type="ECO:0000256" key="3">
    <source>
        <dbReference type="ARBA" id="ARBA00023015"/>
    </source>
</evidence>
<dbReference type="GO" id="GO:0003700">
    <property type="term" value="F:DNA-binding transcription factor activity"/>
    <property type="evidence" value="ECO:0007669"/>
    <property type="project" value="InterPro"/>
</dbReference>
<dbReference type="Pfam" id="PF00170">
    <property type="entry name" value="bZIP_1"/>
    <property type="match status" value="1"/>
</dbReference>
<dbReference type="Gene3D" id="1.20.5.170">
    <property type="match status" value="1"/>
</dbReference>
<keyword evidence="3" id="KW-0805">Transcription regulation</keyword>
<accession>A0A9E7G2B2</accession>
<keyword evidence="5" id="KW-0804">Transcription</keyword>
<dbReference type="AlphaFoldDB" id="A0A9E7G2B2"/>
<evidence type="ECO:0000313" key="11">
    <source>
        <dbReference type="EMBL" id="URE04254.1"/>
    </source>
</evidence>
<dbReference type="InterPro" id="IPR046347">
    <property type="entry name" value="bZIP_sf"/>
</dbReference>
<feature type="region of interest" description="Disordered" evidence="9">
    <location>
        <begin position="1"/>
        <end position="39"/>
    </location>
</feature>
<dbReference type="SMART" id="SM00338">
    <property type="entry name" value="BRLZ"/>
    <property type="match status" value="1"/>
</dbReference>
<sequence length="370" mass="40781">MCANDLDPRSATPQFGGPHPRRAHSELAFRISEDPHLGPVTEDDVFRTFMDVEKIGSGVEDGAAPALEASGHSVPRDRMAVDCSSGNEETRAQGNAAGGDARPKHRHGSSVDVSSSRGEGVFGDVMEAKKAMPPQKLAELAVIDPKRAKRILANRQSAARSKQRKANYILELERKVQALQTEATTLSAQLMLFQKDISELATENAGLKLWLQSMEQQAQLHDDCHVKITVMMLFLCWMHCSNNWIQSKFLCHGNILSESNQDVAAGVSDALKQEVERLQIATGGRVNKSEAYNPGLLDLPYSSLMVSSEEQPKTHPQGLECHAQFCQSQLYHIDVPLDTMQQGQLKVLPGLNIRKGSIKCSQSREPYRCK</sequence>
<evidence type="ECO:0000256" key="5">
    <source>
        <dbReference type="ARBA" id="ARBA00023163"/>
    </source>
</evidence>
<name>A0A9E7G2B2_9LILI</name>
<feature type="domain" description="BZIP" evidence="10">
    <location>
        <begin position="144"/>
        <end position="207"/>
    </location>
</feature>
<evidence type="ECO:0000256" key="8">
    <source>
        <dbReference type="SAM" id="Coils"/>
    </source>
</evidence>
<gene>
    <name evidence="11" type="ORF">MUK42_03730</name>
</gene>
<keyword evidence="4" id="KW-0238">DNA-binding</keyword>
<evidence type="ECO:0000259" key="10">
    <source>
        <dbReference type="PROSITE" id="PS50217"/>
    </source>
</evidence>
<dbReference type="InterPro" id="IPR044759">
    <property type="entry name" value="bZIP_RF2"/>
</dbReference>
<dbReference type="GO" id="GO:0005634">
    <property type="term" value="C:nucleus"/>
    <property type="evidence" value="ECO:0007669"/>
    <property type="project" value="UniProtKB-SubCell"/>
</dbReference>
<dbReference type="GO" id="GO:0003677">
    <property type="term" value="F:DNA binding"/>
    <property type="evidence" value="ECO:0007669"/>
    <property type="project" value="UniProtKB-KW"/>
</dbReference>
<dbReference type="InterPro" id="IPR004827">
    <property type="entry name" value="bZIP"/>
</dbReference>
<proteinExistence type="inferred from homology"/>
<dbReference type="PANTHER" id="PTHR13690">
    <property type="entry name" value="TRANSCRIPTION FACTOR POSF21-RELATED"/>
    <property type="match status" value="1"/>
</dbReference>
<dbReference type="FunFam" id="1.20.5.170:FF:000009">
    <property type="entry name" value="probable transcription factor PosF21"/>
    <property type="match status" value="1"/>
</dbReference>
<comment type="subcellular location">
    <subcellularLocation>
        <location evidence="1">Nucleus</location>
    </subcellularLocation>
</comment>
<dbReference type="EMBL" id="CP097507">
    <property type="protein sequence ID" value="URE04254.1"/>
    <property type="molecule type" value="Genomic_DNA"/>
</dbReference>
<comment type="similarity">
    <text evidence="2">Belongs to the bZIP family.</text>
</comment>
<evidence type="ECO:0000256" key="6">
    <source>
        <dbReference type="ARBA" id="ARBA00023242"/>
    </source>
</evidence>
<dbReference type="Proteomes" id="UP001055439">
    <property type="component" value="Chromosome 5"/>
</dbReference>
<dbReference type="PROSITE" id="PS50217">
    <property type="entry name" value="BZIP"/>
    <property type="match status" value="1"/>
</dbReference>
<comment type="function">
    <text evidence="7">Transcription factor probably involved in vascular development and shoot tissue organization. Binds to the DNA sequence 5'-CCGAGTGTGCCCCTGG-3' present in the promoter region Box II of the phloem-specific rice tungro bacilliform virus (RTBV) promoter. May regulate tissue-specific expression of the RTBV promoter and virus replication.</text>
</comment>
<feature type="compositionally biased region" description="Basic and acidic residues" evidence="9">
    <location>
        <begin position="23"/>
        <end position="36"/>
    </location>
</feature>
<dbReference type="PANTHER" id="PTHR13690:SF103">
    <property type="entry name" value="BZIP TRANSCRIPTION FACTOR 18"/>
    <property type="match status" value="1"/>
</dbReference>
<evidence type="ECO:0000256" key="4">
    <source>
        <dbReference type="ARBA" id="ARBA00023125"/>
    </source>
</evidence>
<feature type="coiled-coil region" evidence="8">
    <location>
        <begin position="162"/>
        <end position="189"/>
    </location>
</feature>
<evidence type="ECO:0000256" key="7">
    <source>
        <dbReference type="ARBA" id="ARBA00054342"/>
    </source>
</evidence>
<dbReference type="OrthoDB" id="1435597at2759"/>
<dbReference type="SUPFAM" id="SSF57959">
    <property type="entry name" value="Leucine zipper domain"/>
    <property type="match status" value="1"/>
</dbReference>
<reference evidence="11" key="1">
    <citation type="submission" date="2022-05" db="EMBL/GenBank/DDBJ databases">
        <title>The Musa troglodytarum L. genome provides insights into the mechanism of non-climacteric behaviour and enrichment of carotenoids.</title>
        <authorList>
            <person name="Wang J."/>
        </authorList>
    </citation>
    <scope>NUCLEOTIDE SEQUENCE</scope>
    <source>
        <tissue evidence="11">Leaf</tissue>
    </source>
</reference>
<evidence type="ECO:0000256" key="1">
    <source>
        <dbReference type="ARBA" id="ARBA00004123"/>
    </source>
</evidence>
<evidence type="ECO:0000256" key="9">
    <source>
        <dbReference type="SAM" id="MobiDB-lite"/>
    </source>
</evidence>
<feature type="region of interest" description="Disordered" evidence="9">
    <location>
        <begin position="61"/>
        <end position="118"/>
    </location>
</feature>
<dbReference type="CDD" id="cd14703">
    <property type="entry name" value="bZIP_plant_RF2"/>
    <property type="match status" value="1"/>
</dbReference>
<protein>
    <recommendedName>
        <fullName evidence="10">BZIP domain-containing protein</fullName>
    </recommendedName>
</protein>